<dbReference type="PANTHER" id="PTHR18964:SF149">
    <property type="entry name" value="BIFUNCTIONAL UDP-N-ACETYLGLUCOSAMINE 2-EPIMERASE_N-ACETYLMANNOSAMINE KINASE"/>
    <property type="match status" value="1"/>
</dbReference>
<dbReference type="InterPro" id="IPR000600">
    <property type="entry name" value="ROK"/>
</dbReference>
<keyword evidence="3" id="KW-1185">Reference proteome</keyword>
<name>A0A4R5KSU9_9BACL</name>
<evidence type="ECO:0000313" key="2">
    <source>
        <dbReference type="EMBL" id="TDF98953.1"/>
    </source>
</evidence>
<protein>
    <submittedName>
        <fullName evidence="2">ROK family protein</fullName>
    </submittedName>
</protein>
<dbReference type="Proteomes" id="UP000295636">
    <property type="component" value="Unassembled WGS sequence"/>
</dbReference>
<dbReference type="SUPFAM" id="SSF53067">
    <property type="entry name" value="Actin-like ATPase domain"/>
    <property type="match status" value="1"/>
</dbReference>
<dbReference type="RefSeq" id="WP_133227516.1">
    <property type="nucleotide sequence ID" value="NZ_SMRT01000003.1"/>
</dbReference>
<dbReference type="EMBL" id="SMRT01000003">
    <property type="protein sequence ID" value="TDF98953.1"/>
    <property type="molecule type" value="Genomic_DNA"/>
</dbReference>
<gene>
    <name evidence="2" type="ORF">E1757_09500</name>
</gene>
<dbReference type="OrthoDB" id="9795247at2"/>
<proteinExistence type="inferred from homology"/>
<comment type="similarity">
    <text evidence="1">Belongs to the ROK (NagC/XylR) family.</text>
</comment>
<sequence length="327" mass="34327">MDMYAGVDIGGTKCAVTLGHSTENGIELLDKASFPTAPAPTAALKCAIDELDRLFSRNPAAREHLKAIGVSCGGPLDSERGLILSPPNLPLWSKVDVVSPLVEHFGVPAALQNDANACALAEWLWGAGIGSRNMIFLTFGTGMGAGLVLDGRLYSGTNNLAGEIGHIRLAEQGPVGHNKAGSFEGFCSGGGIKRLAQGIVQEQLEAGGELPTFCKSAEAIELITTRDIADAALAGDRLALQIFQEVGRNLGRGLSVLIDILNPDKIVIGSIYNRQKKLIEPYMMEELHKEALPGALAVCEIVPAGLGEQVGDMAALSVARTLHLSQS</sequence>
<dbReference type="Gene3D" id="3.30.420.40">
    <property type="match status" value="2"/>
</dbReference>
<evidence type="ECO:0000313" key="3">
    <source>
        <dbReference type="Proteomes" id="UP000295636"/>
    </source>
</evidence>
<dbReference type="PANTHER" id="PTHR18964">
    <property type="entry name" value="ROK (REPRESSOR, ORF, KINASE) FAMILY"/>
    <property type="match status" value="1"/>
</dbReference>
<reference evidence="2 3" key="1">
    <citation type="submission" date="2019-03" db="EMBL/GenBank/DDBJ databases">
        <title>This is whole genome sequence of Paenibacillus sp MS74 strain.</title>
        <authorList>
            <person name="Trinh H.N."/>
        </authorList>
    </citation>
    <scope>NUCLEOTIDE SEQUENCE [LARGE SCALE GENOMIC DNA]</scope>
    <source>
        <strain evidence="2 3">MS74</strain>
    </source>
</reference>
<comment type="caution">
    <text evidence="2">The sequence shown here is derived from an EMBL/GenBank/DDBJ whole genome shotgun (WGS) entry which is preliminary data.</text>
</comment>
<dbReference type="CDD" id="cd23763">
    <property type="entry name" value="ASKHA_ATPase_ROK"/>
    <property type="match status" value="1"/>
</dbReference>
<evidence type="ECO:0000256" key="1">
    <source>
        <dbReference type="ARBA" id="ARBA00006479"/>
    </source>
</evidence>
<dbReference type="AlphaFoldDB" id="A0A4R5KSU9"/>
<dbReference type="Pfam" id="PF00480">
    <property type="entry name" value="ROK"/>
    <property type="match status" value="1"/>
</dbReference>
<accession>A0A4R5KSU9</accession>
<organism evidence="2 3">
    <name type="scientific">Paenibacillus piri</name>
    <dbReference type="NCBI Taxonomy" id="2547395"/>
    <lineage>
        <taxon>Bacteria</taxon>
        <taxon>Bacillati</taxon>
        <taxon>Bacillota</taxon>
        <taxon>Bacilli</taxon>
        <taxon>Bacillales</taxon>
        <taxon>Paenibacillaceae</taxon>
        <taxon>Paenibacillus</taxon>
    </lineage>
</organism>
<dbReference type="InterPro" id="IPR043129">
    <property type="entry name" value="ATPase_NBD"/>
</dbReference>